<reference evidence="4" key="5">
    <citation type="submission" date="2018-04" db="UniProtKB">
        <authorList>
            <consortium name="EnsemblFungi"/>
        </authorList>
    </citation>
    <scope>IDENTIFICATION</scope>
    <source>
        <strain evidence="4">R3-111a-1</strain>
    </source>
</reference>
<reference evidence="3" key="2">
    <citation type="submission" date="2010-07" db="EMBL/GenBank/DDBJ databases">
        <authorList>
            <consortium name="The Broad Institute Genome Sequencing Platform"/>
            <consortium name="Broad Institute Genome Sequencing Center for Infectious Disease"/>
            <person name="Ma L.-J."/>
            <person name="Dead R."/>
            <person name="Young S."/>
            <person name="Zeng Q."/>
            <person name="Koehrsen M."/>
            <person name="Alvarado L."/>
            <person name="Berlin A."/>
            <person name="Chapman S.B."/>
            <person name="Chen Z."/>
            <person name="Freedman E."/>
            <person name="Gellesch M."/>
            <person name="Goldberg J."/>
            <person name="Griggs A."/>
            <person name="Gujja S."/>
            <person name="Heilman E.R."/>
            <person name="Heiman D."/>
            <person name="Hepburn T."/>
            <person name="Howarth C."/>
            <person name="Jen D."/>
            <person name="Larson L."/>
            <person name="Mehta T."/>
            <person name="Neiman D."/>
            <person name="Pearson M."/>
            <person name="Roberts A."/>
            <person name="Saif S."/>
            <person name="Shea T."/>
            <person name="Shenoy N."/>
            <person name="Sisk P."/>
            <person name="Stolte C."/>
            <person name="Sykes S."/>
            <person name="Walk T."/>
            <person name="White J."/>
            <person name="Yandava C."/>
            <person name="Haas B."/>
            <person name="Nusbaum C."/>
            <person name="Birren B."/>
        </authorList>
    </citation>
    <scope>NUCLEOTIDE SEQUENCE</scope>
    <source>
        <strain evidence="3">R3-111a-1</strain>
    </source>
</reference>
<accession>J3NFQ3</accession>
<feature type="region of interest" description="Disordered" evidence="1">
    <location>
        <begin position="1"/>
        <end position="81"/>
    </location>
</feature>
<feature type="compositionally biased region" description="Low complexity" evidence="1">
    <location>
        <begin position="1"/>
        <end position="78"/>
    </location>
</feature>
<dbReference type="eggNOG" id="ENOG502S7UD">
    <property type="taxonomic scope" value="Eukaryota"/>
</dbReference>
<dbReference type="Pfam" id="PF04749">
    <property type="entry name" value="PLAC8"/>
    <property type="match status" value="1"/>
</dbReference>
<sequence>MDHQQQPQYHQQQYQQQPQQQQQFAPQQQYVDPNQQYHQQQQYQPPPQQQQLHHQPTMDPNQQQQQQQYQAQPQMMMAAPPPQDQEWNASFMSCSPCDGCLLATCLPCILVGKTSERMADPSLSRYEVFNPECLIMGGITWIGLGFVYAMIKRVEVRERFGIKGSGFGDCCAAYWCPCCVVLQNDNEVRSRVGEPGVPVPVAQGYQQNPGMGMPSPPPPGKN</sequence>
<evidence type="ECO:0000256" key="2">
    <source>
        <dbReference type="SAM" id="Phobius"/>
    </source>
</evidence>
<reference evidence="4" key="4">
    <citation type="journal article" date="2015" name="G3 (Bethesda)">
        <title>Genome sequences of three phytopathogenic species of the Magnaporthaceae family of fungi.</title>
        <authorList>
            <person name="Okagaki L.H."/>
            <person name="Nunes C.C."/>
            <person name="Sailsbery J."/>
            <person name="Clay B."/>
            <person name="Brown D."/>
            <person name="John T."/>
            <person name="Oh Y."/>
            <person name="Young N."/>
            <person name="Fitzgerald M."/>
            <person name="Haas B.J."/>
            <person name="Zeng Q."/>
            <person name="Young S."/>
            <person name="Adiconis X."/>
            <person name="Fan L."/>
            <person name="Levin J.Z."/>
            <person name="Mitchell T.K."/>
            <person name="Okubara P.A."/>
            <person name="Farman M.L."/>
            <person name="Kohn L.M."/>
            <person name="Birren B."/>
            <person name="Ma L.-J."/>
            <person name="Dean R.A."/>
        </authorList>
    </citation>
    <scope>NUCLEOTIDE SEQUENCE</scope>
    <source>
        <strain evidence="4">R3-111a-1</strain>
    </source>
</reference>
<feature type="region of interest" description="Disordered" evidence="1">
    <location>
        <begin position="203"/>
        <end position="222"/>
    </location>
</feature>
<evidence type="ECO:0008006" key="6">
    <source>
        <dbReference type="Google" id="ProtNLM"/>
    </source>
</evidence>
<keyword evidence="2" id="KW-0472">Membrane</keyword>
<dbReference type="Proteomes" id="UP000006039">
    <property type="component" value="Unassembled WGS sequence"/>
</dbReference>
<reference evidence="3" key="3">
    <citation type="submission" date="2010-09" db="EMBL/GenBank/DDBJ databases">
        <title>Annotation of Gaeumannomyces graminis var. tritici R3-111a-1.</title>
        <authorList>
            <consortium name="The Broad Institute Genome Sequencing Platform"/>
            <person name="Ma L.-J."/>
            <person name="Dead R."/>
            <person name="Young S.K."/>
            <person name="Zeng Q."/>
            <person name="Gargeya S."/>
            <person name="Fitzgerald M."/>
            <person name="Haas B."/>
            <person name="Abouelleil A."/>
            <person name="Alvarado L."/>
            <person name="Arachchi H.M."/>
            <person name="Berlin A."/>
            <person name="Brown A."/>
            <person name="Chapman S.B."/>
            <person name="Chen Z."/>
            <person name="Dunbar C."/>
            <person name="Freedman E."/>
            <person name="Gearin G."/>
            <person name="Gellesch M."/>
            <person name="Goldberg J."/>
            <person name="Griggs A."/>
            <person name="Gujja S."/>
            <person name="Heiman D."/>
            <person name="Howarth C."/>
            <person name="Larson L."/>
            <person name="Lui A."/>
            <person name="MacDonald P.J.P."/>
            <person name="Mehta T."/>
            <person name="Montmayeur A."/>
            <person name="Murphy C."/>
            <person name="Neiman D."/>
            <person name="Pearson M."/>
            <person name="Priest M."/>
            <person name="Roberts A."/>
            <person name="Saif S."/>
            <person name="Shea T."/>
            <person name="Shenoy N."/>
            <person name="Sisk P."/>
            <person name="Stolte C."/>
            <person name="Sykes S."/>
            <person name="Yandava C."/>
            <person name="Wortman J."/>
            <person name="Nusbaum C."/>
            <person name="Birren B."/>
        </authorList>
    </citation>
    <scope>NUCLEOTIDE SEQUENCE</scope>
    <source>
        <strain evidence="3">R3-111a-1</strain>
    </source>
</reference>
<dbReference type="OrthoDB" id="1045822at2759"/>
<feature type="transmembrane region" description="Helical" evidence="2">
    <location>
        <begin position="134"/>
        <end position="151"/>
    </location>
</feature>
<dbReference type="EnsemblFungi" id="EJT80093">
    <property type="protein sequence ID" value="EJT80093"/>
    <property type="gene ID" value="GGTG_00098"/>
</dbReference>
<dbReference type="VEuPathDB" id="FungiDB:GGTG_00098"/>
<dbReference type="AlphaFoldDB" id="J3NFQ3"/>
<dbReference type="HOGENOM" id="CLU_083147_2_0_1"/>
<keyword evidence="2" id="KW-1133">Transmembrane helix</keyword>
<evidence type="ECO:0000313" key="3">
    <source>
        <dbReference type="EMBL" id="EJT80093.1"/>
    </source>
</evidence>
<dbReference type="InterPro" id="IPR006461">
    <property type="entry name" value="PLAC_motif_containing"/>
</dbReference>
<keyword evidence="2" id="KW-0812">Transmembrane</keyword>
<gene>
    <name evidence="4" type="primary">20340556</name>
    <name evidence="3" type="ORF">GGTG_00098</name>
</gene>
<dbReference type="PANTHER" id="PTHR15907">
    <property type="entry name" value="DUF614 FAMILY PROTEIN-RELATED"/>
    <property type="match status" value="1"/>
</dbReference>
<dbReference type="STRING" id="644352.J3NFQ3"/>
<reference evidence="5" key="1">
    <citation type="submission" date="2010-07" db="EMBL/GenBank/DDBJ databases">
        <title>The genome sequence of Gaeumannomyces graminis var. tritici strain R3-111a-1.</title>
        <authorList>
            <consortium name="The Broad Institute Genome Sequencing Platform"/>
            <person name="Ma L.-J."/>
            <person name="Dead R."/>
            <person name="Young S."/>
            <person name="Zeng Q."/>
            <person name="Koehrsen M."/>
            <person name="Alvarado L."/>
            <person name="Berlin A."/>
            <person name="Chapman S.B."/>
            <person name="Chen Z."/>
            <person name="Freedman E."/>
            <person name="Gellesch M."/>
            <person name="Goldberg J."/>
            <person name="Griggs A."/>
            <person name="Gujja S."/>
            <person name="Heilman E.R."/>
            <person name="Heiman D."/>
            <person name="Hepburn T."/>
            <person name="Howarth C."/>
            <person name="Jen D."/>
            <person name="Larson L."/>
            <person name="Mehta T."/>
            <person name="Neiman D."/>
            <person name="Pearson M."/>
            <person name="Roberts A."/>
            <person name="Saif S."/>
            <person name="Shea T."/>
            <person name="Shenoy N."/>
            <person name="Sisk P."/>
            <person name="Stolte C."/>
            <person name="Sykes S."/>
            <person name="Walk T."/>
            <person name="White J."/>
            <person name="Yandava C."/>
            <person name="Haas B."/>
            <person name="Nusbaum C."/>
            <person name="Birren B."/>
        </authorList>
    </citation>
    <scope>NUCLEOTIDE SEQUENCE [LARGE SCALE GENOMIC DNA]</scope>
    <source>
        <strain evidence="5">R3-111a-1</strain>
    </source>
</reference>
<dbReference type="NCBIfam" id="TIGR01571">
    <property type="entry name" value="A_thal_Cys_rich"/>
    <property type="match status" value="1"/>
</dbReference>
<keyword evidence="5" id="KW-1185">Reference proteome</keyword>
<dbReference type="RefSeq" id="XP_009216102.1">
    <property type="nucleotide sequence ID" value="XM_009217838.1"/>
</dbReference>
<dbReference type="GeneID" id="20340556"/>
<evidence type="ECO:0000313" key="4">
    <source>
        <dbReference type="EnsemblFungi" id="EJT80093"/>
    </source>
</evidence>
<proteinExistence type="predicted"/>
<protein>
    <recommendedName>
        <fullName evidence="6">DUF614 domain-containing protein</fullName>
    </recommendedName>
</protein>
<dbReference type="EMBL" id="GL385395">
    <property type="protein sequence ID" value="EJT80093.1"/>
    <property type="molecule type" value="Genomic_DNA"/>
</dbReference>
<organism evidence="3">
    <name type="scientific">Gaeumannomyces tritici (strain R3-111a-1)</name>
    <name type="common">Wheat and barley take-all root rot fungus</name>
    <name type="synonym">Gaeumannomyces graminis var. tritici</name>
    <dbReference type="NCBI Taxonomy" id="644352"/>
    <lineage>
        <taxon>Eukaryota</taxon>
        <taxon>Fungi</taxon>
        <taxon>Dikarya</taxon>
        <taxon>Ascomycota</taxon>
        <taxon>Pezizomycotina</taxon>
        <taxon>Sordariomycetes</taxon>
        <taxon>Sordariomycetidae</taxon>
        <taxon>Magnaporthales</taxon>
        <taxon>Magnaporthaceae</taxon>
        <taxon>Gaeumannomyces</taxon>
    </lineage>
</organism>
<evidence type="ECO:0000256" key="1">
    <source>
        <dbReference type="SAM" id="MobiDB-lite"/>
    </source>
</evidence>
<evidence type="ECO:0000313" key="5">
    <source>
        <dbReference type="Proteomes" id="UP000006039"/>
    </source>
</evidence>
<name>J3NFQ3_GAET3</name>